<dbReference type="SUPFAM" id="SSF46548">
    <property type="entry name" value="alpha-helical ferredoxin"/>
    <property type="match status" value="1"/>
</dbReference>
<feature type="transmembrane region" description="Helical" evidence="6">
    <location>
        <begin position="6"/>
        <end position="28"/>
    </location>
</feature>
<evidence type="ECO:0000259" key="7">
    <source>
        <dbReference type="PROSITE" id="PS51379"/>
    </source>
</evidence>
<dbReference type="PROSITE" id="PS51379">
    <property type="entry name" value="4FE4S_FER_2"/>
    <property type="match status" value="2"/>
</dbReference>
<dbReference type="Gene3D" id="1.10.1060.10">
    <property type="entry name" value="Alpha-helical ferredoxin"/>
    <property type="match status" value="1"/>
</dbReference>
<dbReference type="InterPro" id="IPR051460">
    <property type="entry name" value="HdrC_iron-sulfur_subunit"/>
</dbReference>
<name>A0A6J6HXZ0_9ZZZZ</name>
<keyword evidence="6" id="KW-0812">Transmembrane</keyword>
<sequence length="714" mass="79199">MDVLVMIVAAIVTVIAVGLFARTVVGFVRQFKVGKSINRTDKPALRTLTLLKEVFLATRLKQKPVGPIVAVSHLIVLIAFGVLFFTLVTAYGQLINPDFALPLIGHWPAFSYLIEIMSWLMVLAILILIAVRVARRPNPQQPRKSRFFGSTMWQAYYVEFTILAIGIFVLALRAAEYARGSVQGEEFIHSNFPLTGWIGENWTGLSLETLATLILLLAFGKILVSMAWFVTVAMTPTMGVAWHRFLAFFNVWFQRNANGKPALGQLEPIRYDGVALDFEKLDDFPDDIALGVTAMTDFSWKALLDFSTCTECGRCQSQCPAWNTEKPLSPKLLTIAMRNHAHAISPWMTATEEERAHLDPALIELAEKPLVGEDGVITDDILWSCTTCGACVNQCPVDIAHIDHIVDIRRSQVLVLSEFPTELNGLFKNVENKGNPWGMNASGRNDWISEVDFDVKVFGMDGEDTIPEDIDYLFWVGCAGAYEDRAKRTTKNVAELMNIAGVSFMVLGEGETCTGDPARRAGNEFLFQMQAAQNIEVLNEIKATKIVVTCPHCLNALKREYPQLGGNYEVVHHTELLNDLVKAGRLTPVNKIDQTVTYHDPCYLGRHNQVYNPPRELISATADSFVEMDRNRDKSFCCGAGGARMWMEEKLGTRINQTRGDEAIATGAKRIAVGCPFCSVMLNDAVNTRQQEPGRALGVEVVDVSTLLLDAAKS</sequence>
<dbReference type="Pfam" id="PF13187">
    <property type="entry name" value="Fer4_9"/>
    <property type="match status" value="1"/>
</dbReference>
<evidence type="ECO:0000313" key="10">
    <source>
        <dbReference type="EMBL" id="CAB4893498.1"/>
    </source>
</evidence>
<dbReference type="InterPro" id="IPR009051">
    <property type="entry name" value="Helical_ferredxn"/>
</dbReference>
<keyword evidence="2" id="KW-0479">Metal-binding</keyword>
<dbReference type="GO" id="GO:0051539">
    <property type="term" value="F:4 iron, 4 sulfur cluster binding"/>
    <property type="evidence" value="ECO:0007669"/>
    <property type="project" value="UniProtKB-KW"/>
</dbReference>
<proteinExistence type="predicted"/>
<dbReference type="InterPro" id="IPR017900">
    <property type="entry name" value="4Fe4S_Fe_S_CS"/>
</dbReference>
<dbReference type="EMBL" id="CAEZWR010000014">
    <property type="protein sequence ID" value="CAB4655732.1"/>
    <property type="molecule type" value="Genomic_DNA"/>
</dbReference>
<evidence type="ECO:0000313" key="8">
    <source>
        <dbReference type="EMBL" id="CAB4616385.1"/>
    </source>
</evidence>
<dbReference type="InterPro" id="IPR017896">
    <property type="entry name" value="4Fe4S_Fe-S-bd"/>
</dbReference>
<feature type="transmembrane region" description="Helical" evidence="6">
    <location>
        <begin position="155"/>
        <end position="175"/>
    </location>
</feature>
<keyword evidence="6" id="KW-0472">Membrane</keyword>
<dbReference type="EMBL" id="CAFBMO010000001">
    <property type="protein sequence ID" value="CAB4893498.1"/>
    <property type="molecule type" value="Genomic_DNA"/>
</dbReference>
<feature type="transmembrane region" description="Helical" evidence="6">
    <location>
        <begin position="68"/>
        <end position="92"/>
    </location>
</feature>
<feature type="domain" description="4Fe-4S ferredoxin-type" evidence="7">
    <location>
        <begin position="375"/>
        <end position="405"/>
    </location>
</feature>
<evidence type="ECO:0000256" key="1">
    <source>
        <dbReference type="ARBA" id="ARBA00022485"/>
    </source>
</evidence>
<keyword evidence="5" id="KW-0411">Iron-sulfur</keyword>
<dbReference type="PANTHER" id="PTHR43255:SF1">
    <property type="entry name" value="IRON-SULFUR-BINDING OXIDOREDUCTASE FADF-RELATED"/>
    <property type="match status" value="1"/>
</dbReference>
<dbReference type="InterPro" id="IPR004017">
    <property type="entry name" value="Cys_rich_dom"/>
</dbReference>
<dbReference type="GO" id="GO:0016491">
    <property type="term" value="F:oxidoreductase activity"/>
    <property type="evidence" value="ECO:0007669"/>
    <property type="project" value="UniProtKB-KW"/>
</dbReference>
<organism evidence="8">
    <name type="scientific">freshwater metagenome</name>
    <dbReference type="NCBI Taxonomy" id="449393"/>
    <lineage>
        <taxon>unclassified sequences</taxon>
        <taxon>metagenomes</taxon>
        <taxon>ecological metagenomes</taxon>
    </lineage>
</organism>
<protein>
    <submittedName>
        <fullName evidence="8">Unannotated protein</fullName>
    </submittedName>
</protein>
<dbReference type="GO" id="GO:0005886">
    <property type="term" value="C:plasma membrane"/>
    <property type="evidence" value="ECO:0007669"/>
    <property type="project" value="TreeGrafter"/>
</dbReference>
<keyword evidence="6" id="KW-1133">Transmembrane helix</keyword>
<dbReference type="PANTHER" id="PTHR43255">
    <property type="entry name" value="IRON-SULFUR-BINDING OXIDOREDUCTASE FADF-RELATED-RELATED"/>
    <property type="match status" value="1"/>
</dbReference>
<dbReference type="EMBL" id="CAEZVB010000010">
    <property type="protein sequence ID" value="CAB4616385.1"/>
    <property type="molecule type" value="Genomic_DNA"/>
</dbReference>
<evidence type="ECO:0000256" key="6">
    <source>
        <dbReference type="SAM" id="Phobius"/>
    </source>
</evidence>
<dbReference type="Pfam" id="PF02754">
    <property type="entry name" value="CCG"/>
    <property type="match status" value="2"/>
</dbReference>
<reference evidence="8" key="1">
    <citation type="submission" date="2020-05" db="EMBL/GenBank/DDBJ databases">
        <authorList>
            <person name="Chiriac C."/>
            <person name="Salcher M."/>
            <person name="Ghai R."/>
            <person name="Kavagutti S V."/>
        </authorList>
    </citation>
    <scope>NUCLEOTIDE SEQUENCE</scope>
</reference>
<evidence type="ECO:0000256" key="4">
    <source>
        <dbReference type="ARBA" id="ARBA00023004"/>
    </source>
</evidence>
<evidence type="ECO:0000256" key="5">
    <source>
        <dbReference type="ARBA" id="ARBA00023014"/>
    </source>
</evidence>
<dbReference type="AlphaFoldDB" id="A0A6J6HXZ0"/>
<dbReference type="PROSITE" id="PS00198">
    <property type="entry name" value="4FE4S_FER_1"/>
    <property type="match status" value="2"/>
</dbReference>
<evidence type="ECO:0000256" key="2">
    <source>
        <dbReference type="ARBA" id="ARBA00022723"/>
    </source>
</evidence>
<keyword evidence="1" id="KW-0004">4Fe-4S</keyword>
<keyword evidence="3" id="KW-0560">Oxidoreductase</keyword>
<keyword evidence="4" id="KW-0408">Iron</keyword>
<feature type="domain" description="4Fe-4S ferredoxin-type" evidence="7">
    <location>
        <begin position="300"/>
        <end position="330"/>
    </location>
</feature>
<gene>
    <name evidence="8" type="ORF">UFOPK1908_00407</name>
    <name evidence="9" type="ORF">UFOPK2282_00210</name>
    <name evidence="10" type="ORF">UFOPK3576_00049</name>
</gene>
<evidence type="ECO:0000313" key="9">
    <source>
        <dbReference type="EMBL" id="CAB4655732.1"/>
    </source>
</evidence>
<feature type="transmembrane region" description="Helical" evidence="6">
    <location>
        <begin position="112"/>
        <end position="134"/>
    </location>
</feature>
<evidence type="ECO:0000256" key="3">
    <source>
        <dbReference type="ARBA" id="ARBA00023002"/>
    </source>
</evidence>
<dbReference type="GO" id="GO:0046872">
    <property type="term" value="F:metal ion binding"/>
    <property type="evidence" value="ECO:0007669"/>
    <property type="project" value="UniProtKB-KW"/>
</dbReference>
<accession>A0A6J6HXZ0</accession>